<dbReference type="AlphaFoldDB" id="W1PME2"/>
<reference evidence="2" key="1">
    <citation type="journal article" date="2013" name="Science">
        <title>The Amborella genome and the evolution of flowering plants.</title>
        <authorList>
            <consortium name="Amborella Genome Project"/>
        </authorList>
    </citation>
    <scope>NUCLEOTIDE SEQUENCE [LARGE SCALE GENOMIC DNA]</scope>
</reference>
<dbReference type="HOGENOM" id="CLU_2213441_0_0_1"/>
<organism evidence="1 2">
    <name type="scientific">Amborella trichopoda</name>
    <dbReference type="NCBI Taxonomy" id="13333"/>
    <lineage>
        <taxon>Eukaryota</taxon>
        <taxon>Viridiplantae</taxon>
        <taxon>Streptophyta</taxon>
        <taxon>Embryophyta</taxon>
        <taxon>Tracheophyta</taxon>
        <taxon>Spermatophyta</taxon>
        <taxon>Magnoliopsida</taxon>
        <taxon>Amborellales</taxon>
        <taxon>Amborellaceae</taxon>
        <taxon>Amborella</taxon>
    </lineage>
</organism>
<accession>W1PME2</accession>
<proteinExistence type="predicted"/>
<sequence>MQSPTRSSLSQGDFLCTIIEEGDILEVEAIEEVVILEAPAPITLEAESQLATFSSARLKLMAVVALEISSLMPPAEGASTKPTILPIDPLALVPQKPAAITEVPHPI</sequence>
<evidence type="ECO:0000313" key="2">
    <source>
        <dbReference type="Proteomes" id="UP000017836"/>
    </source>
</evidence>
<evidence type="ECO:0000313" key="1">
    <source>
        <dbReference type="EMBL" id="ERN09208.1"/>
    </source>
</evidence>
<dbReference type="EMBL" id="KI393051">
    <property type="protein sequence ID" value="ERN09208.1"/>
    <property type="molecule type" value="Genomic_DNA"/>
</dbReference>
<dbReference type="Gramene" id="ERN09208">
    <property type="protein sequence ID" value="ERN09208"/>
    <property type="gene ID" value="AMTR_s00014p00252310"/>
</dbReference>
<dbReference type="Proteomes" id="UP000017836">
    <property type="component" value="Unassembled WGS sequence"/>
</dbReference>
<keyword evidence="2" id="KW-1185">Reference proteome</keyword>
<gene>
    <name evidence="1" type="ORF">AMTR_s00014p00252310</name>
</gene>
<name>W1PME2_AMBTC</name>
<protein>
    <submittedName>
        <fullName evidence="1">Uncharacterized protein</fullName>
    </submittedName>
</protein>